<comment type="caution">
    <text evidence="2">The sequence shown here is derived from an EMBL/GenBank/DDBJ whole genome shotgun (WGS) entry which is preliminary data.</text>
</comment>
<dbReference type="OrthoDB" id="426882at2759"/>
<dbReference type="PANTHER" id="PTHR42782:SF2">
    <property type="entry name" value="3-OXOACYL-[ACYL-CARRIER-PROTEIN] SYNTHASE-LIKE PROTEIN"/>
    <property type="match status" value="1"/>
</dbReference>
<sequence length="316" mass="35067">MVIESTENQEVNDQFGEVHWLSLRAAAIDILRTPCPVVKARKTEVALRRWKEGDLPVTLGAEPDLVPDSPARPAIIGKGKAKGGSMKAMIHGVCHAESYAIDLMWDSVARFALGDGEGGAAPPEAFFDEWVQIACEEARHFSAWAEHLKDRYAISYGDLPTHDMLWEVAAATKHSLRARLAVVHLIHEARGLDVAPAMRARCVRAQDMKAVEILDRNVVQEVGHVRAGVRWFIHLSRSLADADPQEEFLRLARTFVNPGSYVVKRPLNPELRLKAELPESWYLPLAEDEPQDQPSEEPDESVQGSLLLSATPQRAA</sequence>
<dbReference type="InterPro" id="IPR009078">
    <property type="entry name" value="Ferritin-like_SF"/>
</dbReference>
<dbReference type="OMA" id="WRFAGMP"/>
<proteinExistence type="predicted"/>
<evidence type="ECO:0000256" key="1">
    <source>
        <dbReference type="SAM" id="MobiDB-lite"/>
    </source>
</evidence>
<dbReference type="AlphaFoldDB" id="A0A813DY59"/>
<feature type="compositionally biased region" description="Acidic residues" evidence="1">
    <location>
        <begin position="286"/>
        <end position="300"/>
    </location>
</feature>
<reference evidence="2" key="1">
    <citation type="submission" date="2021-02" db="EMBL/GenBank/DDBJ databases">
        <authorList>
            <person name="Dougan E. K."/>
            <person name="Rhodes N."/>
            <person name="Thang M."/>
            <person name="Chan C."/>
        </authorList>
    </citation>
    <scope>NUCLEOTIDE SEQUENCE</scope>
</reference>
<protein>
    <recommendedName>
        <fullName evidence="4">Ferritin-like domain-containing protein</fullName>
    </recommendedName>
</protein>
<evidence type="ECO:0000313" key="2">
    <source>
        <dbReference type="EMBL" id="CAE8590390.1"/>
    </source>
</evidence>
<feature type="compositionally biased region" description="Polar residues" evidence="1">
    <location>
        <begin position="302"/>
        <end position="316"/>
    </location>
</feature>
<feature type="region of interest" description="Disordered" evidence="1">
    <location>
        <begin position="284"/>
        <end position="316"/>
    </location>
</feature>
<accession>A0A813DY59</accession>
<dbReference type="SUPFAM" id="SSF47240">
    <property type="entry name" value="Ferritin-like"/>
    <property type="match status" value="1"/>
</dbReference>
<dbReference type="InterPro" id="IPR007402">
    <property type="entry name" value="DUF455"/>
</dbReference>
<dbReference type="InterPro" id="IPR011197">
    <property type="entry name" value="UCP012318"/>
</dbReference>
<dbReference type="PANTHER" id="PTHR42782">
    <property type="entry name" value="SI:CH73-314G15.3"/>
    <property type="match status" value="1"/>
</dbReference>
<dbReference type="PIRSF" id="PIRSF012318">
    <property type="entry name" value="UCP012318"/>
    <property type="match status" value="1"/>
</dbReference>
<gene>
    <name evidence="2" type="ORF">PGLA1383_LOCUS9112</name>
</gene>
<dbReference type="CDD" id="cd00657">
    <property type="entry name" value="Ferritin_like"/>
    <property type="match status" value="1"/>
</dbReference>
<name>A0A813DY59_POLGL</name>
<evidence type="ECO:0008006" key="4">
    <source>
        <dbReference type="Google" id="ProtNLM"/>
    </source>
</evidence>
<dbReference type="Pfam" id="PF04305">
    <property type="entry name" value="DUF455"/>
    <property type="match status" value="1"/>
</dbReference>
<organism evidence="2 3">
    <name type="scientific">Polarella glacialis</name>
    <name type="common">Dinoflagellate</name>
    <dbReference type="NCBI Taxonomy" id="89957"/>
    <lineage>
        <taxon>Eukaryota</taxon>
        <taxon>Sar</taxon>
        <taxon>Alveolata</taxon>
        <taxon>Dinophyceae</taxon>
        <taxon>Suessiales</taxon>
        <taxon>Suessiaceae</taxon>
        <taxon>Polarella</taxon>
    </lineage>
</organism>
<dbReference type="Proteomes" id="UP000654075">
    <property type="component" value="Unassembled WGS sequence"/>
</dbReference>
<keyword evidence="3" id="KW-1185">Reference proteome</keyword>
<evidence type="ECO:0000313" key="3">
    <source>
        <dbReference type="Proteomes" id="UP000654075"/>
    </source>
</evidence>
<dbReference type="EMBL" id="CAJNNV010004238">
    <property type="protein sequence ID" value="CAE8590390.1"/>
    <property type="molecule type" value="Genomic_DNA"/>
</dbReference>